<proteinExistence type="predicted"/>
<protein>
    <submittedName>
        <fullName evidence="3">Putative oxidoreductase</fullName>
    </submittedName>
</protein>
<dbReference type="Pfam" id="PF00248">
    <property type="entry name" value="Aldo_ket_red"/>
    <property type="match status" value="1"/>
</dbReference>
<dbReference type="Proteomes" id="UP000242447">
    <property type="component" value="Chromosome"/>
</dbReference>
<keyword evidence="4" id="KW-1185">Reference proteome</keyword>
<evidence type="ECO:0000313" key="3">
    <source>
        <dbReference type="EMBL" id="ARO14637.1"/>
    </source>
</evidence>
<dbReference type="CDD" id="cd19079">
    <property type="entry name" value="AKR_EcYajO-like"/>
    <property type="match status" value="1"/>
</dbReference>
<dbReference type="OrthoDB" id="9803483at2"/>
<gene>
    <name evidence="3" type="ORF">BVG79_01291</name>
</gene>
<dbReference type="PRINTS" id="PR00069">
    <property type="entry name" value="ALDKETRDTASE"/>
</dbReference>
<dbReference type="InterPro" id="IPR050523">
    <property type="entry name" value="AKR_Detox_Biosynth"/>
</dbReference>
<organism evidence="3 4">
    <name type="scientific">Ketogulonicigenium robustum</name>
    <dbReference type="NCBI Taxonomy" id="92947"/>
    <lineage>
        <taxon>Bacteria</taxon>
        <taxon>Pseudomonadati</taxon>
        <taxon>Pseudomonadota</taxon>
        <taxon>Alphaproteobacteria</taxon>
        <taxon>Rhodobacterales</taxon>
        <taxon>Roseobacteraceae</taxon>
        <taxon>Ketogulonicigenium</taxon>
    </lineage>
</organism>
<dbReference type="PANTHER" id="PTHR43364:SF4">
    <property type="entry name" value="NAD(P)-LINKED OXIDOREDUCTASE SUPERFAMILY PROTEIN"/>
    <property type="match status" value="1"/>
</dbReference>
<dbReference type="FunFam" id="3.20.20.100:FF:000004">
    <property type="entry name" value="Oxidoreductase, aldo/keto reductase"/>
    <property type="match status" value="1"/>
</dbReference>
<dbReference type="GO" id="GO:0016491">
    <property type="term" value="F:oxidoreductase activity"/>
    <property type="evidence" value="ECO:0007669"/>
    <property type="project" value="UniProtKB-KW"/>
</dbReference>
<dbReference type="RefSeq" id="WP_085786150.1">
    <property type="nucleotide sequence ID" value="NZ_CP019937.1"/>
</dbReference>
<dbReference type="KEGG" id="kro:BVG79_01291"/>
<accession>A0A1W6P043</accession>
<name>A0A1W6P043_9RHOB</name>
<dbReference type="GO" id="GO:0005829">
    <property type="term" value="C:cytosol"/>
    <property type="evidence" value="ECO:0007669"/>
    <property type="project" value="TreeGrafter"/>
</dbReference>
<sequence>MDYVALGRSGLKVSRIGLGCMTFGDPAWAPWVLGLDQAKPIIDKALDLGINFFDSADFYSKGEGERVLGEALRHVPRHKLVIGTKLFYAMSDDPNDRGLSRKHIFDSVDASLRRLGTDYIDLYQLHRFDPDVPLEETLDALNDLVRAGKVRYLGASSMYAWQFMKALGLQQQNGWAKFISMQPHYNLLYREEEREMLPLCLSEGVGVTPWSPLARGRLADSRRDTARAATDKTADALYNATRALDEATIAALHRVAARHGRPSAQIAYAWVASRPAITAPIVGISKLHQFDDAISALDVQLTPEDVRELEADYRPKPIAGHV</sequence>
<evidence type="ECO:0000256" key="1">
    <source>
        <dbReference type="ARBA" id="ARBA00023002"/>
    </source>
</evidence>
<dbReference type="InterPro" id="IPR023210">
    <property type="entry name" value="NADP_OxRdtase_dom"/>
</dbReference>
<evidence type="ECO:0000259" key="2">
    <source>
        <dbReference type="Pfam" id="PF00248"/>
    </source>
</evidence>
<dbReference type="EMBL" id="CP019937">
    <property type="protein sequence ID" value="ARO14637.1"/>
    <property type="molecule type" value="Genomic_DNA"/>
</dbReference>
<dbReference type="STRING" id="92947.BVG79_01291"/>
<dbReference type="PANTHER" id="PTHR43364">
    <property type="entry name" value="NADH-SPECIFIC METHYLGLYOXAL REDUCTASE-RELATED"/>
    <property type="match status" value="1"/>
</dbReference>
<keyword evidence="1" id="KW-0560">Oxidoreductase</keyword>
<dbReference type="AlphaFoldDB" id="A0A1W6P043"/>
<feature type="domain" description="NADP-dependent oxidoreductase" evidence="2">
    <location>
        <begin position="15"/>
        <end position="311"/>
    </location>
</feature>
<dbReference type="SUPFAM" id="SSF51430">
    <property type="entry name" value="NAD(P)-linked oxidoreductase"/>
    <property type="match status" value="1"/>
</dbReference>
<dbReference type="InterPro" id="IPR020471">
    <property type="entry name" value="AKR"/>
</dbReference>
<dbReference type="InterPro" id="IPR036812">
    <property type="entry name" value="NAD(P)_OxRdtase_dom_sf"/>
</dbReference>
<reference evidence="3 4" key="1">
    <citation type="submission" date="2017-02" db="EMBL/GenBank/DDBJ databases">
        <title>Ketogulonicigenium robustum SPU B003 Genome sequencing and assembly.</title>
        <authorList>
            <person name="Li Y."/>
            <person name="Liu L."/>
            <person name="Wang C."/>
            <person name="Zhang M."/>
            <person name="Zhang T."/>
            <person name="Zhang Y."/>
        </authorList>
    </citation>
    <scope>NUCLEOTIDE SEQUENCE [LARGE SCALE GENOMIC DNA]</scope>
    <source>
        <strain evidence="3 4">SPU_B003</strain>
    </source>
</reference>
<dbReference type="Gene3D" id="3.20.20.100">
    <property type="entry name" value="NADP-dependent oxidoreductase domain"/>
    <property type="match status" value="1"/>
</dbReference>
<evidence type="ECO:0000313" key="4">
    <source>
        <dbReference type="Proteomes" id="UP000242447"/>
    </source>
</evidence>